<feature type="region of interest" description="Disordered" evidence="1">
    <location>
        <begin position="82"/>
        <end position="103"/>
    </location>
</feature>
<gene>
    <name evidence="3" type="ORF">TRIVIDRAFT_213799</name>
</gene>
<comment type="caution">
    <text evidence="3">The sequence shown here is derived from an EMBL/GenBank/DDBJ whole genome shotgun (WGS) entry which is preliminary data.</text>
</comment>
<dbReference type="InParanoid" id="G9N371"/>
<dbReference type="RefSeq" id="XP_013952955.1">
    <property type="nucleotide sequence ID" value="XM_014097480.1"/>
</dbReference>
<dbReference type="AlphaFoldDB" id="G9N371"/>
<evidence type="ECO:0000259" key="2">
    <source>
        <dbReference type="Pfam" id="PF24483"/>
    </source>
</evidence>
<dbReference type="VEuPathDB" id="FungiDB:TRIVIDRAFT_213799"/>
<dbReference type="Proteomes" id="UP000007115">
    <property type="component" value="Unassembled WGS sequence"/>
</dbReference>
<keyword evidence="4" id="KW-1185">Reference proteome</keyword>
<proteinExistence type="predicted"/>
<evidence type="ECO:0000313" key="4">
    <source>
        <dbReference type="Proteomes" id="UP000007115"/>
    </source>
</evidence>
<feature type="compositionally biased region" description="Low complexity" evidence="1">
    <location>
        <begin position="168"/>
        <end position="181"/>
    </location>
</feature>
<dbReference type="HOGENOM" id="CLU_025449_1_0_1"/>
<dbReference type="OMA" id="TTRGEWG"/>
<dbReference type="Pfam" id="PF24483">
    <property type="entry name" value="DUF7582"/>
    <property type="match status" value="1"/>
</dbReference>
<dbReference type="OrthoDB" id="5350192at2759"/>
<feature type="region of interest" description="Disordered" evidence="1">
    <location>
        <begin position="149"/>
        <end position="188"/>
    </location>
</feature>
<dbReference type="GeneID" id="25790765"/>
<reference evidence="3 4" key="1">
    <citation type="journal article" date="2011" name="Genome Biol.">
        <title>Comparative genome sequence analysis underscores mycoparasitism as the ancestral life style of Trichoderma.</title>
        <authorList>
            <person name="Kubicek C.P."/>
            <person name="Herrera-Estrella A."/>
            <person name="Seidl-Seiboth V."/>
            <person name="Martinez D.A."/>
            <person name="Druzhinina I.S."/>
            <person name="Thon M."/>
            <person name="Zeilinger S."/>
            <person name="Casas-Flores S."/>
            <person name="Horwitz B.A."/>
            <person name="Mukherjee P.K."/>
            <person name="Mukherjee M."/>
            <person name="Kredics L."/>
            <person name="Alcaraz L.D."/>
            <person name="Aerts A."/>
            <person name="Antal Z."/>
            <person name="Atanasova L."/>
            <person name="Cervantes-Badillo M.G."/>
            <person name="Challacombe J."/>
            <person name="Chertkov O."/>
            <person name="McCluskey K."/>
            <person name="Coulpier F."/>
            <person name="Deshpande N."/>
            <person name="von Doehren H."/>
            <person name="Ebbole D.J."/>
            <person name="Esquivel-Naranjo E.U."/>
            <person name="Fekete E."/>
            <person name="Flipphi M."/>
            <person name="Glaser F."/>
            <person name="Gomez-Rodriguez E.Y."/>
            <person name="Gruber S."/>
            <person name="Han C."/>
            <person name="Henrissat B."/>
            <person name="Hermosa R."/>
            <person name="Hernandez-Onate M."/>
            <person name="Karaffa L."/>
            <person name="Kosti I."/>
            <person name="Le Crom S."/>
            <person name="Lindquist E."/>
            <person name="Lucas S."/>
            <person name="Luebeck M."/>
            <person name="Luebeck P.S."/>
            <person name="Margeot A."/>
            <person name="Metz B."/>
            <person name="Misra M."/>
            <person name="Nevalainen H."/>
            <person name="Omann M."/>
            <person name="Packer N."/>
            <person name="Perrone G."/>
            <person name="Uresti-Rivera E.E."/>
            <person name="Salamov A."/>
            <person name="Schmoll M."/>
            <person name="Seiboth B."/>
            <person name="Shapiro H."/>
            <person name="Sukno S."/>
            <person name="Tamayo-Ramos J.A."/>
            <person name="Tisch D."/>
            <person name="Wiest A."/>
            <person name="Wilkinson H.H."/>
            <person name="Zhang M."/>
            <person name="Coutinho P.M."/>
            <person name="Kenerley C.M."/>
            <person name="Monte E."/>
            <person name="Baker S.E."/>
            <person name="Grigoriev I.V."/>
        </authorList>
    </citation>
    <scope>NUCLEOTIDE SEQUENCE [LARGE SCALE GENOMIC DNA]</scope>
    <source>
        <strain evidence="4">Gv29-8 / FGSC 10586</strain>
    </source>
</reference>
<feature type="compositionally biased region" description="Polar residues" evidence="1">
    <location>
        <begin position="407"/>
        <end position="416"/>
    </location>
</feature>
<protein>
    <recommendedName>
        <fullName evidence="2">DUF7582 domain-containing protein</fullName>
    </recommendedName>
</protein>
<dbReference type="STRING" id="413071.G9N371"/>
<name>G9N371_HYPVG</name>
<feature type="domain" description="DUF7582" evidence="2">
    <location>
        <begin position="189"/>
        <end position="333"/>
    </location>
</feature>
<organism evidence="3 4">
    <name type="scientific">Hypocrea virens (strain Gv29-8 / FGSC 10586)</name>
    <name type="common">Gliocladium virens</name>
    <name type="synonym">Trichoderma virens</name>
    <dbReference type="NCBI Taxonomy" id="413071"/>
    <lineage>
        <taxon>Eukaryota</taxon>
        <taxon>Fungi</taxon>
        <taxon>Dikarya</taxon>
        <taxon>Ascomycota</taxon>
        <taxon>Pezizomycotina</taxon>
        <taxon>Sordariomycetes</taxon>
        <taxon>Hypocreomycetidae</taxon>
        <taxon>Hypocreales</taxon>
        <taxon>Hypocreaceae</taxon>
        <taxon>Trichoderma</taxon>
    </lineage>
</organism>
<evidence type="ECO:0000256" key="1">
    <source>
        <dbReference type="SAM" id="MobiDB-lite"/>
    </source>
</evidence>
<feature type="region of interest" description="Disordered" evidence="1">
    <location>
        <begin position="395"/>
        <end position="439"/>
    </location>
</feature>
<dbReference type="eggNOG" id="ENOG502S6GP">
    <property type="taxonomic scope" value="Eukaryota"/>
</dbReference>
<accession>G9N371</accession>
<sequence length="513" mass="55313">MVPNSSRSGAADGASFISLHGVHDRISSPLEAGPSVLDSHHIAPHLVPVLEYTSSKLAKKAVHLTLIIVKRDYQLLNSIPSPSSYSTPGTPDSPLLTGSSSGSGRLGFSSPVLALKHLMRSASQHVAGSSPRSAVPPISYPISEPSPSPRFRWPLSPTTPLSPPPMTPSTTSSLTTTDSSGPPTPNCTGLRCFHSGDVSPRTEKILKSTLIKAGNKFGVGSGWLVPFTSPSTRDLTTQLFHSSVVQNEVVFSSDGLTLLTLDRLYSLKSALSSYSKTSSALRLEDAVDELRRYVLASNGRKVTRADLLRSYDWLSVSNAAITDLDRMYRRAYGGPELVGGISGMPLDRPPKPFVLHLPPKNRFVDDWEDGSLSPSSTILDEGIVNVAMMAVKLSRPPTPRRIGPSLKLQTDFSSKPESSDEEDRAEKGNDSDDEVYTARPVDRSTATMWNSRFTIDQMLSPDINKELQVHSPAIGPMTPHVYDDISPVTRGEWGFLMGGNGLNIGKTAAVETF</sequence>
<evidence type="ECO:0000313" key="3">
    <source>
        <dbReference type="EMBL" id="EHK18755.1"/>
    </source>
</evidence>
<dbReference type="InterPro" id="IPR056004">
    <property type="entry name" value="DUF7582"/>
</dbReference>
<dbReference type="EMBL" id="ABDF02000085">
    <property type="protein sequence ID" value="EHK18755.1"/>
    <property type="molecule type" value="Genomic_DNA"/>
</dbReference>